<dbReference type="SMART" id="SM01234">
    <property type="entry name" value="Haemolytic"/>
    <property type="match status" value="1"/>
</dbReference>
<dbReference type="InterPro" id="IPR002696">
    <property type="entry name" value="Membr_insert_effic_factor_YidD"/>
</dbReference>
<evidence type="ECO:0000256" key="3">
    <source>
        <dbReference type="ARBA" id="ARBA00022722"/>
    </source>
</evidence>
<dbReference type="Pfam" id="PF00825">
    <property type="entry name" value="Ribonuclease_P"/>
    <property type="match status" value="1"/>
</dbReference>
<comment type="similarity">
    <text evidence="7">Belongs to the RnpA family.</text>
</comment>
<evidence type="ECO:0000313" key="9">
    <source>
        <dbReference type="EMBL" id="SPX42370.1"/>
    </source>
</evidence>
<dbReference type="HAMAP" id="MF_00227">
    <property type="entry name" value="RNase_P"/>
    <property type="match status" value="1"/>
</dbReference>
<evidence type="ECO:0000256" key="6">
    <source>
        <dbReference type="ARBA" id="ARBA00022884"/>
    </source>
</evidence>
<dbReference type="GO" id="GO:0000049">
    <property type="term" value="F:tRNA binding"/>
    <property type="evidence" value="ECO:0007669"/>
    <property type="project" value="UniProtKB-UniRule"/>
</dbReference>
<sequence>MVKLNFSRELRLLTPIQFKNVFEQPFRASTPEITILARKNNLEHPRLGLTVAKKHLKRAHERNRIKRLVRESFRLSQHRLPAYDFVFVAKNGIGKLDNNTFAQILEKIMAETHSLGTKILIKIIRLYQIMISPFIGARCRFVPTCSCYGIEALKNTRIIKRWLAYAETCIKMPSFKRRWIRSCSTKNQ</sequence>
<comment type="function">
    <text evidence="1 7">RNaseP catalyzes the removal of the 5'-leader sequence from pre-tRNA to produce the mature 5'-terminus. It can also cleave other RNA substrates such as 4.5S RNA. The protein component plays an auxiliary but essential role in vivo by binding to the 5'-leader sequence and broadening the substrate specificity of the ribozyme.</text>
</comment>
<dbReference type="InterPro" id="IPR020539">
    <property type="entry name" value="RNase_P_CS"/>
</dbReference>
<dbReference type="Gene3D" id="3.30.230.10">
    <property type="match status" value="1"/>
</dbReference>
<evidence type="ECO:0000256" key="4">
    <source>
        <dbReference type="ARBA" id="ARBA00022759"/>
    </source>
</evidence>
<dbReference type="EC" id="3.1.26.5" evidence="7 8"/>
<dbReference type="PANTHER" id="PTHR33992">
    <property type="entry name" value="RIBONUCLEASE P PROTEIN COMPONENT"/>
    <property type="match status" value="1"/>
</dbReference>
<dbReference type="GO" id="GO:0030677">
    <property type="term" value="C:ribonuclease P complex"/>
    <property type="evidence" value="ECO:0007669"/>
    <property type="project" value="TreeGrafter"/>
</dbReference>
<dbReference type="NCBIfam" id="TIGR00278">
    <property type="entry name" value="membrane protein insertion efficiency factor YidD"/>
    <property type="match status" value="1"/>
</dbReference>
<evidence type="ECO:0000256" key="2">
    <source>
        <dbReference type="ARBA" id="ARBA00022694"/>
    </source>
</evidence>
<dbReference type="NCBIfam" id="TIGR00188">
    <property type="entry name" value="rnpA"/>
    <property type="match status" value="1"/>
</dbReference>
<dbReference type="GO" id="GO:0001682">
    <property type="term" value="P:tRNA 5'-leader removal"/>
    <property type="evidence" value="ECO:0007669"/>
    <property type="project" value="UniProtKB-UniRule"/>
</dbReference>
<gene>
    <name evidence="7 9" type="primary">rnpA</name>
    <name evidence="9" type="ORF">NCTC11872_02001</name>
</gene>
<dbReference type="InterPro" id="IPR000100">
    <property type="entry name" value="RNase_P"/>
</dbReference>
<dbReference type="InterPro" id="IPR014721">
    <property type="entry name" value="Ribsml_uS5_D2-typ_fold_subgr"/>
</dbReference>
<comment type="subunit">
    <text evidence="7">Consists of a catalytic RNA component (M1 or rnpB) and a protein subunit.</text>
</comment>
<evidence type="ECO:0000256" key="7">
    <source>
        <dbReference type="HAMAP-Rule" id="MF_00227"/>
    </source>
</evidence>
<dbReference type="GO" id="GO:0042781">
    <property type="term" value="F:3'-tRNA processing endoribonuclease activity"/>
    <property type="evidence" value="ECO:0007669"/>
    <property type="project" value="TreeGrafter"/>
</dbReference>
<dbReference type="Pfam" id="PF01809">
    <property type="entry name" value="YidD"/>
    <property type="match status" value="1"/>
</dbReference>
<dbReference type="PROSITE" id="PS00648">
    <property type="entry name" value="RIBONUCLEASE_P"/>
    <property type="match status" value="1"/>
</dbReference>
<keyword evidence="5 7" id="KW-0378">Hydrolase</keyword>
<keyword evidence="6 7" id="KW-0694">RNA-binding</keyword>
<dbReference type="PANTHER" id="PTHR33992:SF1">
    <property type="entry name" value="RIBONUCLEASE P PROTEIN COMPONENT"/>
    <property type="match status" value="1"/>
</dbReference>
<dbReference type="InterPro" id="IPR020568">
    <property type="entry name" value="Ribosomal_Su5_D2-typ_SF"/>
</dbReference>
<dbReference type="GO" id="GO:0004526">
    <property type="term" value="F:ribonuclease P activity"/>
    <property type="evidence" value="ECO:0007669"/>
    <property type="project" value="UniProtKB-UniRule"/>
</dbReference>
<keyword evidence="3 7" id="KW-0540">Nuclease</keyword>
<dbReference type="AlphaFoldDB" id="A0A2X1PPX6"/>
<organism evidence="9 10">
    <name type="scientific">Haemophilus influenzae</name>
    <dbReference type="NCBI Taxonomy" id="727"/>
    <lineage>
        <taxon>Bacteria</taxon>
        <taxon>Pseudomonadati</taxon>
        <taxon>Pseudomonadota</taxon>
        <taxon>Gammaproteobacteria</taxon>
        <taxon>Pasteurellales</taxon>
        <taxon>Pasteurellaceae</taxon>
        <taxon>Haemophilus</taxon>
    </lineage>
</organism>
<evidence type="ECO:0000256" key="8">
    <source>
        <dbReference type="NCBIfam" id="TIGR00188"/>
    </source>
</evidence>
<evidence type="ECO:0000313" key="10">
    <source>
        <dbReference type="Proteomes" id="UP000249936"/>
    </source>
</evidence>
<keyword evidence="2 7" id="KW-0819">tRNA processing</keyword>
<evidence type="ECO:0000256" key="1">
    <source>
        <dbReference type="ARBA" id="ARBA00002663"/>
    </source>
</evidence>
<accession>A0A2X1PPX6</accession>
<dbReference type="EMBL" id="UASK01000006">
    <property type="protein sequence ID" value="SPX42370.1"/>
    <property type="molecule type" value="Genomic_DNA"/>
</dbReference>
<protein>
    <recommendedName>
        <fullName evidence="7 8">Ribonuclease P protein component</fullName>
        <shortName evidence="7">RNase P protein</shortName>
        <shortName evidence="7">RNaseP protein</shortName>
        <ecNumber evidence="7 8">3.1.26.5</ecNumber>
    </recommendedName>
    <alternativeName>
        <fullName evidence="7">Protein C5</fullName>
    </alternativeName>
</protein>
<keyword evidence="4 7" id="KW-0255">Endonuclease</keyword>
<dbReference type="SUPFAM" id="SSF54211">
    <property type="entry name" value="Ribosomal protein S5 domain 2-like"/>
    <property type="match status" value="1"/>
</dbReference>
<reference evidence="9 10" key="1">
    <citation type="submission" date="2018-06" db="EMBL/GenBank/DDBJ databases">
        <authorList>
            <consortium name="Pathogen Informatics"/>
            <person name="Doyle S."/>
        </authorList>
    </citation>
    <scope>NUCLEOTIDE SEQUENCE [LARGE SCALE GENOMIC DNA]</scope>
    <source>
        <strain evidence="9 10">NCTC11872</strain>
    </source>
</reference>
<comment type="catalytic activity">
    <reaction evidence="7">
        <text>Endonucleolytic cleavage of RNA, removing 5'-extranucleotides from tRNA precursor.</text>
        <dbReference type="EC" id="3.1.26.5"/>
    </reaction>
</comment>
<dbReference type="Proteomes" id="UP000249936">
    <property type="component" value="Unassembled WGS sequence"/>
</dbReference>
<proteinExistence type="inferred from homology"/>
<evidence type="ECO:0000256" key="5">
    <source>
        <dbReference type="ARBA" id="ARBA00022801"/>
    </source>
</evidence>
<name>A0A2X1PPX6_HAEIF</name>